<dbReference type="EMBL" id="QGDC01000006">
    <property type="protein sequence ID" value="RCH54622.1"/>
    <property type="molecule type" value="Genomic_DNA"/>
</dbReference>
<gene>
    <name evidence="3" type="ORF">DJ568_12445</name>
</gene>
<dbReference type="InterPro" id="IPR010620">
    <property type="entry name" value="SBBP_repeat"/>
</dbReference>
<dbReference type="InterPro" id="IPR044023">
    <property type="entry name" value="Ig_7"/>
</dbReference>
<dbReference type="InterPro" id="IPR036116">
    <property type="entry name" value="FN3_sf"/>
</dbReference>
<proteinExistence type="predicted"/>
<dbReference type="Pfam" id="PF19081">
    <property type="entry name" value="Ig_7"/>
    <property type="match status" value="1"/>
</dbReference>
<dbReference type="RefSeq" id="WP_114005605.1">
    <property type="nucleotide sequence ID" value="NZ_QGDC01000006.1"/>
</dbReference>
<dbReference type="NCBIfam" id="TIGR04131">
    <property type="entry name" value="Bac_Flav_CTERM"/>
    <property type="match status" value="1"/>
</dbReference>
<organism evidence="3 4">
    <name type="scientific">Mucilaginibacter hurinus</name>
    <dbReference type="NCBI Taxonomy" id="2201324"/>
    <lineage>
        <taxon>Bacteria</taxon>
        <taxon>Pseudomonadati</taxon>
        <taxon>Bacteroidota</taxon>
        <taxon>Sphingobacteriia</taxon>
        <taxon>Sphingobacteriales</taxon>
        <taxon>Sphingobacteriaceae</taxon>
        <taxon>Mucilaginibacter</taxon>
    </lineage>
</organism>
<feature type="domain" description="Ig-like" evidence="2">
    <location>
        <begin position="754"/>
        <end position="828"/>
    </location>
</feature>
<dbReference type="InterPro" id="IPR052918">
    <property type="entry name" value="Motility_Chemotaxis_Reg"/>
</dbReference>
<dbReference type="Pfam" id="PF13585">
    <property type="entry name" value="CHU_C"/>
    <property type="match status" value="1"/>
</dbReference>
<dbReference type="OrthoDB" id="5726170at2"/>
<dbReference type="PANTHER" id="PTHR35580">
    <property type="entry name" value="CELL SURFACE GLYCOPROTEIN (S-LAYER PROTEIN)-LIKE PROTEIN"/>
    <property type="match status" value="1"/>
</dbReference>
<evidence type="ECO:0000256" key="1">
    <source>
        <dbReference type="SAM" id="SignalP"/>
    </source>
</evidence>
<keyword evidence="1" id="KW-0732">Signal</keyword>
<evidence type="ECO:0000259" key="2">
    <source>
        <dbReference type="Pfam" id="PF19081"/>
    </source>
</evidence>
<dbReference type="Proteomes" id="UP000253209">
    <property type="component" value="Unassembled WGS sequence"/>
</dbReference>
<feature type="signal peptide" evidence="1">
    <location>
        <begin position="1"/>
        <end position="29"/>
    </location>
</feature>
<protein>
    <recommendedName>
        <fullName evidence="2">Ig-like domain-containing protein</fullName>
    </recommendedName>
</protein>
<sequence length="1013" mass="109239">MIKFFRTVIKTSLLAVLLLFPLISVCQIAAPTWVNQLGGSGGESVPASVKTDTLNNIYVTGYYSGTVDFDPSAAIYNLTATPGDVDIYVAKYNTYGTLIWAVTFGGDSQDEPSSLTVDQDGSAIISGYYKSANFDADPGTGKVILPSNGGFDAFVIKLNNNGQYVWSKTIGGSGNDFGGRISVDSQGDMISTLRYQSTVNVDGQVFTSKGEYNGLIIKYAPSGNLIWAINLSDEVDCRVGYGDFDNEGNYLVCGTFSGNVNFNPLGGQSLLNANGSAIFLAKYSPEGALIWANPIYGHATDFNYLCINSKNDVFLAGTFAHPLTFNTSVIPTANVSNVYLAKYAAGGDFDDVKVITGNSSSITNYGIVCSADDKIYVSGSFTGTIDFNPSPQQEHVLVYHGQQDFFLSKYDENLNYQLAFGGGSQDCANSVGYSLAIDGNNDVIFTGSFCANVDFSASTCVSKEMTAFGNRDTYLAKYKQYEVANQGIKSFDIPQQLKAPDIDQKQLKITITVPRGTNIRALTPTIINTPGIRVSPASLTTQDFTWPVVYTVSSTCISINYVADVIFSDSVTEKQKTVCNGDTVKLSGDPVGQETASFTWQVLRGTEWVEADGEFYNEDYQSENLTNNTPSNYILNYRRKLATADTTIYDSFYGVTVLPEISDNTITRPVNAIFCGSKDIDEIYGSTPTGGDGLYIYQWQSSSNGTSWTNIANAVSKNYDPPVVYNTIYYRRRINTCGQSLFSNVIRYNIQALPDAPAVQHDTICAGSSATLRVKPSTGITVNWYADETGTNVLYTGDSVNLGAVNKSLIFYAEAVDKSGCASNRVPGRVVMGQPLPAPHAEVGEVKLNSITFKWDTVSHATGYEVSVNGNAFTPVGTNLSHTVSSLSVGQTVNLSVRAIGTLSCQLGNASTTLTATAITSGVNQIYVPNLFSPNGDGNNDVLYVRSAGIKSLTFYVYNQWGEMIFRTASQANGWDGTFKGNTMPAGVYVYYLEATMLDGSKANKKGTVTLIH</sequence>
<accession>A0A367GMB6</accession>
<dbReference type="Gene3D" id="2.60.40.2340">
    <property type="match status" value="1"/>
</dbReference>
<name>A0A367GMB6_9SPHI</name>
<evidence type="ECO:0000313" key="4">
    <source>
        <dbReference type="Proteomes" id="UP000253209"/>
    </source>
</evidence>
<keyword evidence="4" id="KW-1185">Reference proteome</keyword>
<dbReference type="PANTHER" id="PTHR35580:SF1">
    <property type="entry name" value="PHYTASE-LIKE DOMAIN-CONTAINING PROTEIN"/>
    <property type="match status" value="1"/>
</dbReference>
<comment type="caution">
    <text evidence="3">The sequence shown here is derived from an EMBL/GenBank/DDBJ whole genome shotgun (WGS) entry which is preliminary data.</text>
</comment>
<dbReference type="InterPro" id="IPR026341">
    <property type="entry name" value="T9SS_type_B"/>
</dbReference>
<dbReference type="Pfam" id="PF06739">
    <property type="entry name" value="SBBP"/>
    <property type="match status" value="1"/>
</dbReference>
<dbReference type="SUPFAM" id="SSF49265">
    <property type="entry name" value="Fibronectin type III"/>
    <property type="match status" value="1"/>
</dbReference>
<dbReference type="AlphaFoldDB" id="A0A367GMB6"/>
<reference evidence="3 4" key="1">
    <citation type="submission" date="2018-05" db="EMBL/GenBank/DDBJ databases">
        <title>Mucilaginibacter hurinus sp. nov., isolated from briquette warehouse soil.</title>
        <authorList>
            <person name="Choi L."/>
        </authorList>
    </citation>
    <scope>NUCLEOTIDE SEQUENCE [LARGE SCALE GENOMIC DNA]</scope>
    <source>
        <strain evidence="3 4">ZR32</strain>
    </source>
</reference>
<feature type="chain" id="PRO_5016933726" description="Ig-like domain-containing protein" evidence="1">
    <location>
        <begin position="30"/>
        <end position="1013"/>
    </location>
</feature>
<dbReference type="SUPFAM" id="SSF63829">
    <property type="entry name" value="Calcium-dependent phosphotriesterase"/>
    <property type="match status" value="1"/>
</dbReference>
<evidence type="ECO:0000313" key="3">
    <source>
        <dbReference type="EMBL" id="RCH54622.1"/>
    </source>
</evidence>